<dbReference type="Gene3D" id="3.40.910.10">
    <property type="entry name" value="Deoxyhypusine synthase"/>
    <property type="match status" value="2"/>
</dbReference>
<accession>A0A1I7Z6B4</accession>
<dbReference type="InterPro" id="IPR036982">
    <property type="entry name" value="Deoxyhypusine_synthase_sf"/>
</dbReference>
<organism evidence="9 10">
    <name type="scientific">Steinernema glaseri</name>
    <dbReference type="NCBI Taxonomy" id="37863"/>
    <lineage>
        <taxon>Eukaryota</taxon>
        <taxon>Metazoa</taxon>
        <taxon>Ecdysozoa</taxon>
        <taxon>Nematoda</taxon>
        <taxon>Chromadorea</taxon>
        <taxon>Rhabditida</taxon>
        <taxon>Tylenchina</taxon>
        <taxon>Panagrolaimomorpha</taxon>
        <taxon>Strongyloidoidea</taxon>
        <taxon>Steinernematidae</taxon>
        <taxon>Steinernema</taxon>
    </lineage>
</organism>
<dbReference type="EC" id="2.5.1.46" evidence="4"/>
<dbReference type="AlphaFoldDB" id="A0A1I7Z6B4"/>
<dbReference type="FunFam" id="3.40.910.10:FF:000010">
    <property type="entry name" value="Deoxyhypusine synthase"/>
    <property type="match status" value="2"/>
</dbReference>
<dbReference type="Pfam" id="PF01916">
    <property type="entry name" value="DS"/>
    <property type="match status" value="2"/>
</dbReference>
<dbReference type="GO" id="GO:0005737">
    <property type="term" value="C:cytoplasm"/>
    <property type="evidence" value="ECO:0007669"/>
    <property type="project" value="TreeGrafter"/>
</dbReference>
<dbReference type="InterPro" id="IPR002773">
    <property type="entry name" value="Deoxyhypusine_synthase"/>
</dbReference>
<keyword evidence="9" id="KW-1185">Reference proteome</keyword>
<evidence type="ECO:0000256" key="4">
    <source>
        <dbReference type="ARBA" id="ARBA00012683"/>
    </source>
</evidence>
<evidence type="ECO:0000256" key="1">
    <source>
        <dbReference type="ARBA" id="ARBA00000952"/>
    </source>
</evidence>
<evidence type="ECO:0000256" key="3">
    <source>
        <dbReference type="ARBA" id="ARBA00009892"/>
    </source>
</evidence>
<dbReference type="InterPro" id="IPR029035">
    <property type="entry name" value="DHS-like_NAD/FAD-binding_dom"/>
</dbReference>
<comment type="similarity">
    <text evidence="3">Belongs to the deoxyhypusine synthase family.</text>
</comment>
<name>A0A1I7Z6B4_9BILA</name>
<dbReference type="SUPFAM" id="SSF52467">
    <property type="entry name" value="DHS-like NAD/FAD-binding domain"/>
    <property type="match status" value="2"/>
</dbReference>
<dbReference type="PANTHER" id="PTHR11703:SF0">
    <property type="entry name" value="DEOXYHYPUSINE SYNTHASE"/>
    <property type="match status" value="1"/>
</dbReference>
<protein>
    <recommendedName>
        <fullName evidence="5">Deoxyhypusine synthase</fullName>
        <ecNumber evidence="4">2.5.1.46</ecNumber>
    </recommendedName>
</protein>
<comment type="function">
    <text evidence="8">Catalyzes the NAD-dependent oxidative cleavage of spermidine and the subsequent transfer of the butylamine moiety of spermidine to the epsilon-amino group of a critical lysine residue of the eIF-5A precursor protein to form the intermediate deoxyhypusine residue. This is the first step of the post-translational modification of that lysine into an unusual amino acid residue named hypusine. Hypusination is unique to mature eIF-5A factor and is essential for its function.</text>
</comment>
<evidence type="ECO:0000313" key="9">
    <source>
        <dbReference type="Proteomes" id="UP000095287"/>
    </source>
</evidence>
<evidence type="ECO:0000313" key="10">
    <source>
        <dbReference type="WBParaSite" id="L893_g2321.t1"/>
    </source>
</evidence>
<comment type="catalytic activity">
    <reaction evidence="1">
        <text>[eIF5A protein]-L-lysine + spermidine = [eIF5A protein]-deoxyhypusine + propane-1,3-diamine</text>
        <dbReference type="Rhea" id="RHEA:33299"/>
        <dbReference type="Rhea" id="RHEA-COMP:10143"/>
        <dbReference type="Rhea" id="RHEA-COMP:10144"/>
        <dbReference type="ChEBI" id="CHEBI:29969"/>
        <dbReference type="ChEBI" id="CHEBI:57484"/>
        <dbReference type="ChEBI" id="CHEBI:57834"/>
        <dbReference type="ChEBI" id="CHEBI:82657"/>
        <dbReference type="EC" id="2.5.1.46"/>
    </reaction>
</comment>
<evidence type="ECO:0000256" key="8">
    <source>
        <dbReference type="ARBA" id="ARBA00056884"/>
    </source>
</evidence>
<dbReference type="PANTHER" id="PTHR11703">
    <property type="entry name" value="DEOXYHYPUSINE SYNTHASE"/>
    <property type="match status" value="1"/>
</dbReference>
<dbReference type="GO" id="GO:0034038">
    <property type="term" value="F:deoxyhypusine synthase activity"/>
    <property type="evidence" value="ECO:0007669"/>
    <property type="project" value="UniProtKB-EC"/>
</dbReference>
<evidence type="ECO:0000256" key="5">
    <source>
        <dbReference type="ARBA" id="ARBA00020607"/>
    </source>
</evidence>
<evidence type="ECO:0000256" key="2">
    <source>
        <dbReference type="ARBA" id="ARBA00005041"/>
    </source>
</evidence>
<evidence type="ECO:0000256" key="6">
    <source>
        <dbReference type="ARBA" id="ARBA00023027"/>
    </source>
</evidence>
<keyword evidence="7" id="KW-0386">Hypusine biosynthesis</keyword>
<reference evidence="10" key="1">
    <citation type="submission" date="2016-11" db="UniProtKB">
        <authorList>
            <consortium name="WormBaseParasite"/>
        </authorList>
    </citation>
    <scope>IDENTIFICATION</scope>
</reference>
<evidence type="ECO:0000256" key="7">
    <source>
        <dbReference type="ARBA" id="ARBA00023256"/>
    </source>
</evidence>
<sequence>MSPDLEKAREAVFVKSCGIPTGMSEIRGFDFNDGVDFAKLMDSYLTTGCQATNLACAIEEINKMIEARKEEPEFEDGIDATFPFPEGRKKRGCTIFLGYTSNLVSSGLREVIRFLVEHDMVDCVVTSAGGVEEDLIKCLAPSYLGAFNLPGAQLRQKGLNRAGNVLIPNDNYCKFEDWLMPILDECAAETRFWTPAKLIDRLGERIAHRDSICYWAHRNRIPIFCPALTDGSLGDMLYFHSIRSAPGISLDIVETSCLSGLIVCLYVSAGVVEALLRSTVTFSVFSLFFLVFASCLESPALQDVRHINTMAVKSVKSGVLILGGGVVKHHINNANLMRNGSDYTVFVNTGQEFDGSDSGARPDEAVSWGKVKTTSKAVKVFCDATLVFPLIVARTFARGFKKKSEK</sequence>
<keyword evidence="6" id="KW-0520">NAD</keyword>
<dbReference type="Proteomes" id="UP000095287">
    <property type="component" value="Unplaced"/>
</dbReference>
<dbReference type="WBParaSite" id="L893_g2321.t1">
    <property type="protein sequence ID" value="L893_g2321.t1"/>
    <property type="gene ID" value="L893_g2321"/>
</dbReference>
<proteinExistence type="inferred from homology"/>
<comment type="pathway">
    <text evidence="2">Protein modification; eIF5A hypusination.</text>
</comment>